<evidence type="ECO:0000259" key="1">
    <source>
        <dbReference type="PROSITE" id="PS51819"/>
    </source>
</evidence>
<name>A0AAE7AFR0_AERME</name>
<dbReference type="PANTHER" id="PTHR33993:SF2">
    <property type="entry name" value="VOC DOMAIN-CONTAINING PROTEIN"/>
    <property type="match status" value="1"/>
</dbReference>
<evidence type="ECO:0000313" key="2">
    <source>
        <dbReference type="EMBL" id="QJT30754.1"/>
    </source>
</evidence>
<dbReference type="RefSeq" id="WP_042650142.1">
    <property type="nucleotide sequence ID" value="NZ_CAWMGL010000194.1"/>
</dbReference>
<dbReference type="PROSITE" id="PS51819">
    <property type="entry name" value="VOC"/>
    <property type="match status" value="1"/>
</dbReference>
<dbReference type="CDD" id="cd07247">
    <property type="entry name" value="SgaA_N_like"/>
    <property type="match status" value="1"/>
</dbReference>
<sequence length="121" mass="13268">MNIAIHFEIPVQDLERAIRFYEALFEIALERAHIDGNEMALFPLDEQAPGCSGALAKGESNVPSLDGTRVYLKVADIALAMARALTAGGTCLYPVTRVSERIRVAELRDPEGNRIALQEQS</sequence>
<dbReference type="EMBL" id="CP038444">
    <property type="protein sequence ID" value="QJT30754.1"/>
    <property type="molecule type" value="Genomic_DNA"/>
</dbReference>
<dbReference type="InterPro" id="IPR004360">
    <property type="entry name" value="Glyas_Fos-R_dOase_dom"/>
</dbReference>
<dbReference type="AlphaFoldDB" id="A0AAE7AFR0"/>
<feature type="domain" description="VOC" evidence="1">
    <location>
        <begin position="3"/>
        <end position="120"/>
    </location>
</feature>
<dbReference type="InterPro" id="IPR052164">
    <property type="entry name" value="Anthracycline_SecMetBiosynth"/>
</dbReference>
<dbReference type="SUPFAM" id="SSF54593">
    <property type="entry name" value="Glyoxalase/Bleomycin resistance protein/Dihydroxybiphenyl dioxygenase"/>
    <property type="match status" value="1"/>
</dbReference>
<dbReference type="InterPro" id="IPR037523">
    <property type="entry name" value="VOC_core"/>
</dbReference>
<accession>A0AAE7AFR0</accession>
<protein>
    <submittedName>
        <fullName evidence="2">VOC family protein</fullName>
    </submittedName>
</protein>
<dbReference type="Proteomes" id="UP000502006">
    <property type="component" value="Chromosome"/>
</dbReference>
<dbReference type="InterPro" id="IPR029068">
    <property type="entry name" value="Glyas_Bleomycin-R_OHBP_Dase"/>
</dbReference>
<organism evidence="2 3">
    <name type="scientific">Aeromonas media</name>
    <dbReference type="NCBI Taxonomy" id="651"/>
    <lineage>
        <taxon>Bacteria</taxon>
        <taxon>Pseudomonadati</taxon>
        <taxon>Pseudomonadota</taxon>
        <taxon>Gammaproteobacteria</taxon>
        <taxon>Aeromonadales</taxon>
        <taxon>Aeromonadaceae</taxon>
        <taxon>Aeromonas</taxon>
    </lineage>
</organism>
<dbReference type="Gene3D" id="3.10.180.10">
    <property type="entry name" value="2,3-Dihydroxybiphenyl 1,2-Dioxygenase, domain 1"/>
    <property type="match status" value="1"/>
</dbReference>
<dbReference type="Pfam" id="PF00903">
    <property type="entry name" value="Glyoxalase"/>
    <property type="match status" value="1"/>
</dbReference>
<gene>
    <name evidence="2" type="ORF">E4186_11585</name>
</gene>
<evidence type="ECO:0000313" key="3">
    <source>
        <dbReference type="Proteomes" id="UP000502006"/>
    </source>
</evidence>
<reference evidence="2 3" key="1">
    <citation type="submission" date="2019-03" db="EMBL/GenBank/DDBJ databases">
        <title>Novel transposon Tn6433 accelerates the dissemination of tet(E) in Aeromonas from aerobic biofilm under oxytetracycline stress.</title>
        <authorList>
            <person name="Shi Y."/>
            <person name="Tian Z."/>
            <person name="Zhang Y."/>
            <person name="Zhang H."/>
            <person name="Yang M."/>
        </authorList>
    </citation>
    <scope>NUCLEOTIDE SEQUENCE [LARGE SCALE GENOMIC DNA]</scope>
    <source>
        <strain evidence="2 3">T5-8</strain>
    </source>
</reference>
<dbReference type="PANTHER" id="PTHR33993">
    <property type="entry name" value="GLYOXALASE-RELATED"/>
    <property type="match status" value="1"/>
</dbReference>
<proteinExistence type="predicted"/>